<feature type="transmembrane region" description="Helical" evidence="10">
    <location>
        <begin position="205"/>
        <end position="226"/>
    </location>
</feature>
<accession>A0A8H7T0E1</accession>
<dbReference type="GO" id="GO:0005789">
    <property type="term" value="C:endoplasmic reticulum membrane"/>
    <property type="evidence" value="ECO:0007669"/>
    <property type="project" value="TreeGrafter"/>
</dbReference>
<evidence type="ECO:0000256" key="2">
    <source>
        <dbReference type="ARBA" id="ARBA00022516"/>
    </source>
</evidence>
<dbReference type="GO" id="GO:0034625">
    <property type="term" value="P:fatty acid elongation, monounsaturated fatty acid"/>
    <property type="evidence" value="ECO:0007669"/>
    <property type="project" value="TreeGrafter"/>
</dbReference>
<comment type="caution">
    <text evidence="11">The sequence shown here is derived from an EMBL/GenBank/DDBJ whole genome shotgun (WGS) entry which is preliminary data.</text>
</comment>
<gene>
    <name evidence="11" type="ORF">INT48_009719</name>
</gene>
<reference evidence="11" key="1">
    <citation type="submission" date="2021-01" db="EMBL/GenBank/DDBJ databases">
        <title>Metabolic potential, ecology and presence of endohyphal bacteria is reflected in genomic diversity of Mucoromycotina.</title>
        <authorList>
            <person name="Muszewska A."/>
            <person name="Okrasinska A."/>
            <person name="Steczkiewicz K."/>
            <person name="Drgas O."/>
            <person name="Orlowska M."/>
            <person name="Perlinska-Lenart U."/>
            <person name="Aleksandrzak-Piekarczyk T."/>
            <person name="Szatraj K."/>
            <person name="Zielenkiewicz U."/>
            <person name="Pilsyk S."/>
            <person name="Malc E."/>
            <person name="Mieczkowski P."/>
            <person name="Kruszewska J.S."/>
            <person name="Biernat P."/>
            <person name="Pawlowska J."/>
        </authorList>
    </citation>
    <scope>NUCLEOTIDE SEQUENCE</scope>
    <source>
        <strain evidence="11">WA0000018081</strain>
    </source>
</reference>
<dbReference type="AlphaFoldDB" id="A0A8H7T0E1"/>
<dbReference type="InterPro" id="IPR002076">
    <property type="entry name" value="ELO_fam"/>
</dbReference>
<keyword evidence="6 10" id="KW-1133">Transmembrane helix</keyword>
<evidence type="ECO:0000256" key="8">
    <source>
        <dbReference type="ARBA" id="ARBA00023136"/>
    </source>
</evidence>
<proteinExistence type="inferred from homology"/>
<dbReference type="GO" id="GO:0030148">
    <property type="term" value="P:sphingolipid biosynthetic process"/>
    <property type="evidence" value="ECO:0007669"/>
    <property type="project" value="TreeGrafter"/>
</dbReference>
<evidence type="ECO:0000256" key="7">
    <source>
        <dbReference type="ARBA" id="ARBA00023098"/>
    </source>
</evidence>
<evidence type="ECO:0000256" key="9">
    <source>
        <dbReference type="ARBA" id="ARBA00023160"/>
    </source>
</evidence>
<dbReference type="PANTHER" id="PTHR11157:SF169">
    <property type="entry name" value="ELONGATION OF FATTY ACIDS PROTEIN"/>
    <property type="match status" value="1"/>
</dbReference>
<keyword evidence="7 10" id="KW-0443">Lipid metabolism</keyword>
<feature type="transmembrane region" description="Helical" evidence="10">
    <location>
        <begin position="28"/>
        <end position="48"/>
    </location>
</feature>
<evidence type="ECO:0000256" key="5">
    <source>
        <dbReference type="ARBA" id="ARBA00022832"/>
    </source>
</evidence>
<feature type="transmembrane region" description="Helical" evidence="10">
    <location>
        <begin position="172"/>
        <end position="193"/>
    </location>
</feature>
<dbReference type="EC" id="2.3.1.-" evidence="10"/>
<evidence type="ECO:0000256" key="4">
    <source>
        <dbReference type="ARBA" id="ARBA00022692"/>
    </source>
</evidence>
<evidence type="ECO:0000313" key="12">
    <source>
        <dbReference type="Proteomes" id="UP000613177"/>
    </source>
</evidence>
<evidence type="ECO:0000256" key="1">
    <source>
        <dbReference type="ARBA" id="ARBA00004141"/>
    </source>
</evidence>
<dbReference type="Proteomes" id="UP000613177">
    <property type="component" value="Unassembled WGS sequence"/>
</dbReference>
<evidence type="ECO:0000256" key="6">
    <source>
        <dbReference type="ARBA" id="ARBA00022989"/>
    </source>
</evidence>
<dbReference type="GO" id="GO:0009922">
    <property type="term" value="F:fatty acid elongase activity"/>
    <property type="evidence" value="ECO:0007669"/>
    <property type="project" value="InterPro"/>
</dbReference>
<dbReference type="GO" id="GO:0034626">
    <property type="term" value="P:fatty acid elongation, polyunsaturated fatty acid"/>
    <property type="evidence" value="ECO:0007669"/>
    <property type="project" value="TreeGrafter"/>
</dbReference>
<dbReference type="PANTHER" id="PTHR11157">
    <property type="entry name" value="FATTY ACID ACYL TRANSFERASE-RELATED"/>
    <property type="match status" value="1"/>
</dbReference>
<feature type="transmembrane region" description="Helical" evidence="10">
    <location>
        <begin position="238"/>
        <end position="255"/>
    </location>
</feature>
<keyword evidence="8 10" id="KW-0472">Membrane</keyword>
<comment type="similarity">
    <text evidence="10">Belongs to the ELO family.</text>
</comment>
<dbReference type="EMBL" id="JAEPRE010000003">
    <property type="protein sequence ID" value="KAG2237780.1"/>
    <property type="molecule type" value="Genomic_DNA"/>
</dbReference>
<evidence type="ECO:0000256" key="3">
    <source>
        <dbReference type="ARBA" id="ARBA00022679"/>
    </source>
</evidence>
<dbReference type="GO" id="GO:0042761">
    <property type="term" value="P:very long-chain fatty acid biosynthetic process"/>
    <property type="evidence" value="ECO:0007669"/>
    <property type="project" value="TreeGrafter"/>
</dbReference>
<feature type="transmembrane region" description="Helical" evidence="10">
    <location>
        <begin position="121"/>
        <end position="142"/>
    </location>
</feature>
<keyword evidence="5 10" id="KW-0276">Fatty acid metabolism</keyword>
<keyword evidence="12" id="KW-1185">Reference proteome</keyword>
<keyword evidence="2 10" id="KW-0444">Lipid biosynthesis</keyword>
<organism evidence="11 12">
    <name type="scientific">Thamnidium elegans</name>
    <dbReference type="NCBI Taxonomy" id="101142"/>
    <lineage>
        <taxon>Eukaryota</taxon>
        <taxon>Fungi</taxon>
        <taxon>Fungi incertae sedis</taxon>
        <taxon>Mucoromycota</taxon>
        <taxon>Mucoromycotina</taxon>
        <taxon>Mucoromycetes</taxon>
        <taxon>Mucorales</taxon>
        <taxon>Mucorineae</taxon>
        <taxon>Mucoraceae</taxon>
        <taxon>Thamnidium</taxon>
    </lineage>
</organism>
<feature type="transmembrane region" description="Helical" evidence="10">
    <location>
        <begin position="69"/>
        <end position="90"/>
    </location>
</feature>
<evidence type="ECO:0000313" key="11">
    <source>
        <dbReference type="EMBL" id="KAG2237780.1"/>
    </source>
</evidence>
<keyword evidence="3 10" id="KW-0808">Transferase</keyword>
<comment type="subcellular location">
    <subcellularLocation>
        <location evidence="1">Membrane</location>
        <topology evidence="1">Multi-pass membrane protein</topology>
    </subcellularLocation>
</comment>
<dbReference type="GO" id="GO:0019367">
    <property type="term" value="P:fatty acid elongation, saturated fatty acid"/>
    <property type="evidence" value="ECO:0007669"/>
    <property type="project" value="TreeGrafter"/>
</dbReference>
<sequence length="504" mass="58172">MDLDKLTPIPGIPFPELYELFMDWKTPVAIAVTYATLVHIFNPSVESAKLSRVEAKNRGESNASKSSKLMTAFVFLHNLFLSVYSAITFINMAQSMHKLFNRGSSIHDAVNNFLWNDSLGYWGYLFYLSKFYEVIDTAIIIMKGRRSSLLQTYHHSGAMITMWSGIRYQAQPIWIFVVFNSFIHSIMYMYYAMTSIGLHPPGKRYLTSMQISQFLVGCSTAISYTIVPNCLKSPGQQFAVAVNVAYLLPLTYLFVDFARKTYGKRKAVNTKKSEEKHFTNMSSSCAVAFQSTRKTLIAETRLKTLDLYKSLLRSSEKYQHADVLQKVIRNRFKQNKYNTSRSRVLQLLTEADKTQQLLAKENLEDQCFVQDRINAYILRHPVYPVKPMKPISQSEKKPAQTKRKPYQVAIVAQTSNGYQFKRVRGWVQPVQTSMMIKDRVKTNQIRLDKFNDLKMQLEMIESERLFLDNLGCLPKDKLKGFEITIRATMNEISNHFHNSVLKQK</sequence>
<comment type="catalytic activity">
    <reaction evidence="10">
        <text>an acyl-CoA + malonyl-CoA + H(+) = a 3-oxoacyl-CoA + CO2 + CoA</text>
        <dbReference type="Rhea" id="RHEA:50252"/>
        <dbReference type="ChEBI" id="CHEBI:15378"/>
        <dbReference type="ChEBI" id="CHEBI:16526"/>
        <dbReference type="ChEBI" id="CHEBI:57287"/>
        <dbReference type="ChEBI" id="CHEBI:57384"/>
        <dbReference type="ChEBI" id="CHEBI:58342"/>
        <dbReference type="ChEBI" id="CHEBI:90726"/>
    </reaction>
    <physiologicalReaction direction="left-to-right" evidence="10">
        <dbReference type="Rhea" id="RHEA:50253"/>
    </physiologicalReaction>
</comment>
<protein>
    <recommendedName>
        <fullName evidence="10">Elongation of fatty acids protein</fullName>
        <ecNumber evidence="10">2.3.1.-</ecNumber>
    </recommendedName>
</protein>
<evidence type="ECO:0000256" key="10">
    <source>
        <dbReference type="RuleBase" id="RU361115"/>
    </source>
</evidence>
<keyword evidence="4 10" id="KW-0812">Transmembrane</keyword>
<keyword evidence="9 10" id="KW-0275">Fatty acid biosynthesis</keyword>
<dbReference type="Pfam" id="PF01151">
    <property type="entry name" value="ELO"/>
    <property type="match status" value="1"/>
</dbReference>
<name>A0A8H7T0E1_9FUNG</name>